<dbReference type="PANTHER" id="PTHR46825:SF9">
    <property type="entry name" value="BETA-LACTAMASE-RELATED DOMAIN-CONTAINING PROTEIN"/>
    <property type="match status" value="1"/>
</dbReference>
<feature type="domain" description="Beta-lactamase-related" evidence="1">
    <location>
        <begin position="51"/>
        <end position="302"/>
    </location>
</feature>
<proteinExistence type="predicted"/>
<dbReference type="InterPro" id="IPR006311">
    <property type="entry name" value="TAT_signal"/>
</dbReference>
<name>A0A1M6VYQ0_9ACTN</name>
<evidence type="ECO:0000259" key="1">
    <source>
        <dbReference type="Pfam" id="PF00144"/>
    </source>
</evidence>
<sequence length="346" mass="36481">MRTRRGFLIGGGIAVAAAAAGGGVLAHRASRPPRELLADLVPEGPPVSVLAAAGGDPLQAVDVDTARDVCSLTKQFTAAGVLRLEADGGLSVDDPVGAYLSGLPGWLEDATLHRLLTHTAGVVEAVGDDYAELSREGLVAAVGETAPVDGYLYSNAGYGLLAAVIEVVAGSYEGYLAEALFAPAGMTRTGYVLPEWDDARVAVEYDARGASLGRPYERPWAQDGPYWNLRGNGGMLSTARDVHAWHRALSEGAVLSERSLERMFTPHVAEDAFGSTHYGYGWVLLELEGRTVAWHNGGNGAAYAELLHVPGGPVAYWATGAVARDGEWDLEESDLAVRMGEVLLRM</sequence>
<dbReference type="InterPro" id="IPR001466">
    <property type="entry name" value="Beta-lactam-related"/>
</dbReference>
<evidence type="ECO:0000313" key="2">
    <source>
        <dbReference type="EMBL" id="SHK86563.1"/>
    </source>
</evidence>
<dbReference type="SUPFAM" id="SSF56601">
    <property type="entry name" value="beta-lactamase/transpeptidase-like"/>
    <property type="match status" value="1"/>
</dbReference>
<dbReference type="RefSeq" id="WP_073384228.1">
    <property type="nucleotide sequence ID" value="NZ_FQZK01000038.1"/>
</dbReference>
<dbReference type="PANTHER" id="PTHR46825">
    <property type="entry name" value="D-ALANYL-D-ALANINE-CARBOXYPEPTIDASE/ENDOPEPTIDASE AMPH"/>
    <property type="match status" value="1"/>
</dbReference>
<evidence type="ECO:0000313" key="3">
    <source>
        <dbReference type="Proteomes" id="UP000184452"/>
    </source>
</evidence>
<dbReference type="OrthoDB" id="3499702at2"/>
<dbReference type="PROSITE" id="PS51318">
    <property type="entry name" value="TAT"/>
    <property type="match status" value="1"/>
</dbReference>
<accession>A0A1M6VYQ0</accession>
<dbReference type="Pfam" id="PF00144">
    <property type="entry name" value="Beta-lactamase"/>
    <property type="match status" value="1"/>
</dbReference>
<protein>
    <submittedName>
        <fullName evidence="2">CubicO group peptidase, beta-lactamase class C family</fullName>
    </submittedName>
</protein>
<dbReference type="Proteomes" id="UP000184452">
    <property type="component" value="Unassembled WGS sequence"/>
</dbReference>
<dbReference type="Gene3D" id="3.40.710.10">
    <property type="entry name" value="DD-peptidase/beta-lactamase superfamily"/>
    <property type="match status" value="1"/>
</dbReference>
<gene>
    <name evidence="2" type="ORF">SAMN05421803_13821</name>
</gene>
<reference evidence="2 3" key="1">
    <citation type="submission" date="2016-11" db="EMBL/GenBank/DDBJ databases">
        <authorList>
            <person name="Jaros S."/>
            <person name="Januszkiewicz K."/>
            <person name="Wedrychowicz H."/>
        </authorList>
    </citation>
    <scope>NUCLEOTIDE SEQUENCE [LARGE SCALE GENOMIC DNA]</scope>
    <source>
        <strain evidence="2 3">CGMCC 4.5723</strain>
    </source>
</reference>
<keyword evidence="3" id="KW-1185">Reference proteome</keyword>
<organism evidence="2 3">
    <name type="scientific">Nocardiopsis flavescens</name>
    <dbReference type="NCBI Taxonomy" id="758803"/>
    <lineage>
        <taxon>Bacteria</taxon>
        <taxon>Bacillati</taxon>
        <taxon>Actinomycetota</taxon>
        <taxon>Actinomycetes</taxon>
        <taxon>Streptosporangiales</taxon>
        <taxon>Nocardiopsidaceae</taxon>
        <taxon>Nocardiopsis</taxon>
    </lineage>
</organism>
<dbReference type="EMBL" id="FQZK01000038">
    <property type="protein sequence ID" value="SHK86563.1"/>
    <property type="molecule type" value="Genomic_DNA"/>
</dbReference>
<dbReference type="STRING" id="758803.SAMN05421803_13821"/>
<dbReference type="InterPro" id="IPR012338">
    <property type="entry name" value="Beta-lactam/transpept-like"/>
</dbReference>
<dbReference type="AlphaFoldDB" id="A0A1M6VYQ0"/>
<dbReference type="InterPro" id="IPR050491">
    <property type="entry name" value="AmpC-like"/>
</dbReference>